<evidence type="ECO:0000313" key="2">
    <source>
        <dbReference type="Proteomes" id="UP000076848"/>
    </source>
</evidence>
<accession>A0A157SWM6</accession>
<dbReference type="InterPro" id="IPR011990">
    <property type="entry name" value="TPR-like_helical_dom_sf"/>
</dbReference>
<dbReference type="Proteomes" id="UP000076848">
    <property type="component" value="Unassembled WGS sequence"/>
</dbReference>
<dbReference type="RefSeq" id="WP_082853329.1">
    <property type="nucleotide sequence ID" value="NZ_FKIF01000010.1"/>
</dbReference>
<dbReference type="Pfam" id="PF07388">
    <property type="entry name" value="A-2_8-polyST"/>
    <property type="match status" value="1"/>
</dbReference>
<dbReference type="OrthoDB" id="6193797at2"/>
<protein>
    <submittedName>
        <fullName evidence="1">Flp pilus assembly protein TadD, contains TPR repeats</fullName>
    </submittedName>
</protein>
<organism evidence="1 2">
    <name type="scientific">Bordetella ansorpii</name>
    <dbReference type="NCBI Taxonomy" id="288768"/>
    <lineage>
        <taxon>Bacteria</taxon>
        <taxon>Pseudomonadati</taxon>
        <taxon>Pseudomonadota</taxon>
        <taxon>Betaproteobacteria</taxon>
        <taxon>Burkholderiales</taxon>
        <taxon>Alcaligenaceae</taxon>
        <taxon>Bordetella</taxon>
    </lineage>
</organism>
<dbReference type="EMBL" id="FKIF01000010">
    <property type="protein sequence ID" value="SAI74839.1"/>
    <property type="molecule type" value="Genomic_DNA"/>
</dbReference>
<dbReference type="AlphaFoldDB" id="A0A157SWM6"/>
<proteinExistence type="predicted"/>
<name>A0A157SWM6_9BORD</name>
<reference evidence="1 2" key="1">
    <citation type="submission" date="2016-04" db="EMBL/GenBank/DDBJ databases">
        <authorList>
            <consortium name="Pathogen Informatics"/>
        </authorList>
    </citation>
    <scope>NUCLEOTIDE SEQUENCE [LARGE SCALE GENOMIC DNA]</scope>
    <source>
        <strain evidence="1 2">H050680373</strain>
    </source>
</reference>
<dbReference type="STRING" id="288768.SAMEA3906486_05557"/>
<dbReference type="Gene3D" id="1.25.40.10">
    <property type="entry name" value="Tetratricopeptide repeat domain"/>
    <property type="match status" value="1"/>
</dbReference>
<sequence>MSSLKKLRKLILHPVRFFRDARGKRDQPIFPAGFQGGNLFVVSHLNQLIQVQSLIRFERFSNNRLLILSTPANKVMPRTIHENVHKGLFEAVAELQLPRSPNVVRLDRLNTIAGLYRKVLRQLRPTSVFLLSFERHYAILGKFAVDQGAGIFLVEEGTATYKIGQDGENLAHIDPKGGNRFSIAAIEHLPFYRHLRPALGRIQRFSGVYAAFPGLLRHAFQFERATRFFMHAGGLSADPHTRKQVAAYGITSRDALFVSQRYPIRDVVFIGAIMRVLAAIVQQDEGRIFLKLHPKDRPAVPKAFADEIRLMGLQGRIVLLKEADFLIEPAIAVARPRAVYGLTSTALVYAPLVSPCTKTYSLLPWVTQNVKSHPAYTPAQDDVSVMESHFSILAQFSHVRVLDGQAALGASLTVPGEPGDARTQDAFWLRCAERNLDEALALGLSLGAEFERRHQPCLAALASLARQEPALSDHLHALFAEDPVAWHVARGISAWGRADYESAAAILDEALRMPATEATRTGYARVFLASSLRLSGAAARAMELLQLGWPEDIETPFGLYEMAQLSLADGNTAKYFCYVGWTYPEGVGAMPAPLLDQYATVALADGRGDLVTDAWHEYVRRLHDPTAPGVLTGNTFDAMYGQHHRAVVARQGLWAGFEDARRWRDLMAERGMVAPRAMACLRMESLVLSQDWAGCRDEILHGREQLAEDPRYGFLAMYGAIHANDPALFGFVCTSAPAAWNEEPAMAMLEVWRHVLLRDWQAVLDAAQALAPSPDSCRELRYELACARACRELGDHDGAKRWLIAYERHSKGDACGLIELVRLTLATGQWGRTVQYLEHVYCEERNMPADLLLAYLDGLIELKQWGKALSAMPTARERLPDEAVWLGRLVRVLMAMGRHEEVVAECRQAILLPPDVAWMHAQALRATGQTAAAHEAIHRAGRDAATVEEWALRAEVSLLQNRLQEACDCYEHMMRHFPNTRVVPLYERWFNTKLLLATSKQAM</sequence>
<keyword evidence="2" id="KW-1185">Reference proteome</keyword>
<dbReference type="SUPFAM" id="SSF48452">
    <property type="entry name" value="TPR-like"/>
    <property type="match status" value="1"/>
</dbReference>
<evidence type="ECO:0000313" key="1">
    <source>
        <dbReference type="EMBL" id="SAI74839.1"/>
    </source>
</evidence>
<gene>
    <name evidence="1" type="ORF">SAMEA3906486_05557</name>
</gene>
<dbReference type="InterPro" id="IPR010866">
    <property type="entry name" value="A-2_8-polyST"/>
</dbReference>